<dbReference type="OrthoDB" id="5422561at2"/>
<sequence>MGKAVNIHDGLYGQAKAHAMAGGQTIAEQINLWAMVGKAGLDNPDLPTAFVRDLILARRQNPELTTPFVPASTYLERNDLT</sequence>
<dbReference type="AlphaFoldDB" id="A0A2T7UD92"/>
<evidence type="ECO:0000313" key="1">
    <source>
        <dbReference type="EMBL" id="PVE42588.1"/>
    </source>
</evidence>
<evidence type="ECO:0008006" key="3">
    <source>
        <dbReference type="Google" id="ProtNLM"/>
    </source>
</evidence>
<dbReference type="Proteomes" id="UP000037507">
    <property type="component" value="Unassembled WGS sequence"/>
</dbReference>
<dbReference type="EMBL" id="LFYT02000013">
    <property type="protein sequence ID" value="PVE42588.1"/>
    <property type="molecule type" value="Genomic_DNA"/>
</dbReference>
<dbReference type="STRING" id="1293045.H663_15685"/>
<accession>A0A2T7UD92</accession>
<evidence type="ECO:0000313" key="2">
    <source>
        <dbReference type="Proteomes" id="UP000037507"/>
    </source>
</evidence>
<reference evidence="1" key="1">
    <citation type="submission" date="2017-04" db="EMBL/GenBank/DDBJ databases">
        <title>Unexpected and diverse lifestyles within the genus Limnohabitans.</title>
        <authorList>
            <person name="Kasalicky V."/>
            <person name="Mehrshad M."/>
            <person name="Andrei S.-A."/>
            <person name="Salcher M."/>
            <person name="Kratochvilova H."/>
            <person name="Simek K."/>
            <person name="Ghai R."/>
        </authorList>
    </citation>
    <scope>NUCLEOTIDE SEQUENCE [LARGE SCALE GENOMIC DNA]</scope>
    <source>
        <strain evidence="1">II-D5</strain>
    </source>
</reference>
<name>A0A2T7UD92_9BURK</name>
<comment type="caution">
    <text evidence="1">The sequence shown here is derived from an EMBL/GenBank/DDBJ whole genome shotgun (WGS) entry which is preliminary data.</text>
</comment>
<organism evidence="1 2">
    <name type="scientific">Limnohabitans planktonicus II-D5</name>
    <dbReference type="NCBI Taxonomy" id="1293045"/>
    <lineage>
        <taxon>Bacteria</taxon>
        <taxon>Pseudomonadati</taxon>
        <taxon>Pseudomonadota</taxon>
        <taxon>Betaproteobacteria</taxon>
        <taxon>Burkholderiales</taxon>
        <taxon>Comamonadaceae</taxon>
        <taxon>Limnohabitans</taxon>
    </lineage>
</organism>
<dbReference type="InterPro" id="IPR021831">
    <property type="entry name" value="ParD-like"/>
</dbReference>
<protein>
    <recommendedName>
        <fullName evidence="3">ParD-like antitoxin of type II toxin-antitoxin system</fullName>
    </recommendedName>
</protein>
<keyword evidence="2" id="KW-1185">Reference proteome</keyword>
<proteinExistence type="predicted"/>
<dbReference type="Pfam" id="PF11903">
    <property type="entry name" value="ParD_like"/>
    <property type="match status" value="1"/>
</dbReference>
<gene>
    <name evidence="1" type="ORF">H663_011680</name>
</gene>